<evidence type="ECO:0000313" key="1">
    <source>
        <dbReference type="EMBL" id="CAB4123089.1"/>
    </source>
</evidence>
<dbReference type="EMBL" id="LR796167">
    <property type="protein sequence ID" value="CAB4123089.1"/>
    <property type="molecule type" value="Genomic_DNA"/>
</dbReference>
<reference evidence="1" key="1">
    <citation type="submission" date="2020-04" db="EMBL/GenBank/DDBJ databases">
        <authorList>
            <person name="Chiriac C."/>
            <person name="Salcher M."/>
            <person name="Ghai R."/>
            <person name="Kavagutti S V."/>
        </authorList>
    </citation>
    <scope>NUCLEOTIDE SEQUENCE</scope>
</reference>
<dbReference type="NCBIfam" id="TIGR01443">
    <property type="entry name" value="intein_Cterm"/>
    <property type="match status" value="1"/>
</dbReference>
<protein>
    <submittedName>
        <fullName evidence="1">Large terminase protein</fullName>
    </submittedName>
</protein>
<name>A0A6J5KS86_9CAUD</name>
<proteinExistence type="predicted"/>
<sequence length="568" mass="64125">MQELSQTIERKFVDQCDINDWEILTDTGWHDCVSVAKTVEYEKYELVLANGYSLSCADTHIVFDQDYNERFVKDLQAGDLVIADDGVVAVVSMTNTGILENMYDVSVDSENHRYYTNGILSHNTTTAAAYLLWYAIFHNDVTVLIAAHKFKAASEIMMRVKFAYEELPDFLRAGVTKYNQQDVAFDNGSRIVATTTTPDSGRGMSISLLYLDEFAYVRPRVAEDFWASISPTLSTGGRCIITSTPKSDEDMFAELWFGANKTIDEFGNETPGLVGTNGFKSFSAHYSEVPGRDEVWAQTERNKIGLQRFQREFECEFAGESETLISGLCLQRLTGQEPKYKTNQVRWYEEIEPGKTYLVALDPSAGVGKDYAAITVWCLPDMVQVAEWCHNLTPIPGQVQNMLRVLEHIWDECKDKGQKGEPDIYYSLENNSWGEAALVSINEIGEENFPGQFIHEPRRSGVSGRSRKGLNTNTRSKAMACSKLKTLVETNRLQIRSKALIRQLKFFVASGDSFRAKTGENDDIVMSMMLGVRMMSILTSWDEKIGDLLRDDLDQESAEPMPMTMSFR</sequence>
<dbReference type="CDD" id="cd00081">
    <property type="entry name" value="Hint"/>
    <property type="match status" value="1"/>
</dbReference>
<dbReference type="Gene3D" id="3.30.420.240">
    <property type="match status" value="1"/>
</dbReference>
<organism evidence="1">
    <name type="scientific">uncultured Caudovirales phage</name>
    <dbReference type="NCBI Taxonomy" id="2100421"/>
    <lineage>
        <taxon>Viruses</taxon>
        <taxon>Duplodnaviria</taxon>
        <taxon>Heunggongvirae</taxon>
        <taxon>Uroviricota</taxon>
        <taxon>Caudoviricetes</taxon>
        <taxon>Peduoviridae</taxon>
        <taxon>Maltschvirus</taxon>
        <taxon>Maltschvirus maltsch</taxon>
    </lineage>
</organism>
<dbReference type="Pfam" id="PF03237">
    <property type="entry name" value="Terminase_6N"/>
    <property type="match status" value="1"/>
</dbReference>
<dbReference type="SUPFAM" id="SSF51294">
    <property type="entry name" value="Hedgehog/intein (Hint) domain"/>
    <property type="match status" value="1"/>
</dbReference>
<gene>
    <name evidence="1" type="ORF">UFOVP29_248</name>
</gene>
<dbReference type="InterPro" id="IPR027417">
    <property type="entry name" value="P-loop_NTPase"/>
</dbReference>
<dbReference type="Gene3D" id="2.170.16.10">
    <property type="entry name" value="Hedgehog/Intein (Hint) domain"/>
    <property type="match status" value="1"/>
</dbReference>
<dbReference type="InterPro" id="IPR030934">
    <property type="entry name" value="Intein_C"/>
</dbReference>
<dbReference type="Gene3D" id="3.40.50.300">
    <property type="entry name" value="P-loop containing nucleotide triphosphate hydrolases"/>
    <property type="match status" value="1"/>
</dbReference>
<accession>A0A6J5KS86</accession>
<dbReference type="PROSITE" id="PS50818">
    <property type="entry name" value="INTEIN_C_TER"/>
    <property type="match status" value="1"/>
</dbReference>
<dbReference type="InterPro" id="IPR036844">
    <property type="entry name" value="Hint_dom_sf"/>
</dbReference>